<comment type="catalytic activity">
    <reaction evidence="1">
        <text>Hydrolyzes the link between N-acetylmuramoyl residues and L-amino acid residues in certain cell-wall glycopeptides.</text>
        <dbReference type="EC" id="3.5.1.28"/>
    </reaction>
</comment>
<name>A0ABW5LDI0_9FLAO</name>
<reference evidence="6" key="1">
    <citation type="journal article" date="2019" name="Int. J. Syst. Evol. Microbiol.">
        <title>The Global Catalogue of Microorganisms (GCM) 10K type strain sequencing project: providing services to taxonomists for standard genome sequencing and annotation.</title>
        <authorList>
            <consortium name="The Broad Institute Genomics Platform"/>
            <consortium name="The Broad Institute Genome Sequencing Center for Infectious Disease"/>
            <person name="Wu L."/>
            <person name="Ma J."/>
        </authorList>
    </citation>
    <scope>NUCLEOTIDE SEQUENCE [LARGE SCALE GENOMIC DNA]</scope>
    <source>
        <strain evidence="6">KCTC 52274</strain>
    </source>
</reference>
<evidence type="ECO:0000256" key="1">
    <source>
        <dbReference type="ARBA" id="ARBA00001561"/>
    </source>
</evidence>
<dbReference type="PANTHER" id="PTHR30404">
    <property type="entry name" value="N-ACETYLMURAMOYL-L-ALANINE AMIDASE"/>
    <property type="match status" value="1"/>
</dbReference>
<gene>
    <name evidence="5" type="ORF">ACFSR1_09725</name>
</gene>
<dbReference type="Gene3D" id="3.40.630.40">
    <property type="entry name" value="Zn-dependent exopeptidases"/>
    <property type="match status" value="1"/>
</dbReference>
<proteinExistence type="predicted"/>
<accession>A0ABW5LDI0</accession>
<evidence type="ECO:0000259" key="4">
    <source>
        <dbReference type="SMART" id="SM00646"/>
    </source>
</evidence>
<dbReference type="PANTHER" id="PTHR30404:SF0">
    <property type="entry name" value="N-ACETYLMURAMOYL-L-ALANINE AMIDASE AMIC"/>
    <property type="match status" value="1"/>
</dbReference>
<evidence type="ECO:0000313" key="6">
    <source>
        <dbReference type="Proteomes" id="UP001597319"/>
    </source>
</evidence>
<dbReference type="EMBL" id="JBHULE010000019">
    <property type="protein sequence ID" value="MFD2562943.1"/>
    <property type="molecule type" value="Genomic_DNA"/>
</dbReference>
<dbReference type="SMART" id="SM00646">
    <property type="entry name" value="Ami_3"/>
    <property type="match status" value="1"/>
</dbReference>
<feature type="domain" description="MurNAc-LAA" evidence="4">
    <location>
        <begin position="93"/>
        <end position="208"/>
    </location>
</feature>
<dbReference type="EC" id="3.5.1.28" evidence="2"/>
<protein>
    <recommendedName>
        <fullName evidence="2">N-acetylmuramoyl-L-alanine amidase</fullName>
        <ecNumber evidence="2">3.5.1.28</ecNumber>
    </recommendedName>
</protein>
<evidence type="ECO:0000313" key="5">
    <source>
        <dbReference type="EMBL" id="MFD2562943.1"/>
    </source>
</evidence>
<comment type="caution">
    <text evidence="5">The sequence shown here is derived from an EMBL/GenBank/DDBJ whole genome shotgun (WGS) entry which is preliminary data.</text>
</comment>
<dbReference type="InterPro" id="IPR050695">
    <property type="entry name" value="N-acetylmuramoyl_amidase_3"/>
</dbReference>
<evidence type="ECO:0000256" key="3">
    <source>
        <dbReference type="ARBA" id="ARBA00022801"/>
    </source>
</evidence>
<dbReference type="SUPFAM" id="SSF53187">
    <property type="entry name" value="Zn-dependent exopeptidases"/>
    <property type="match status" value="1"/>
</dbReference>
<dbReference type="RefSeq" id="WP_378291965.1">
    <property type="nucleotide sequence ID" value="NZ_JBHULE010000019.1"/>
</dbReference>
<keyword evidence="6" id="KW-1185">Reference proteome</keyword>
<dbReference type="CDD" id="cd02696">
    <property type="entry name" value="MurNAc-LAA"/>
    <property type="match status" value="1"/>
</dbReference>
<dbReference type="Proteomes" id="UP001597319">
    <property type="component" value="Unassembled WGS sequence"/>
</dbReference>
<evidence type="ECO:0000256" key="2">
    <source>
        <dbReference type="ARBA" id="ARBA00011901"/>
    </source>
</evidence>
<keyword evidence="3" id="KW-0378">Hydrolase</keyword>
<organism evidence="5 6">
    <name type="scientific">Aquimarina rubra</name>
    <dbReference type="NCBI Taxonomy" id="1920033"/>
    <lineage>
        <taxon>Bacteria</taxon>
        <taxon>Pseudomonadati</taxon>
        <taxon>Bacteroidota</taxon>
        <taxon>Flavobacteriia</taxon>
        <taxon>Flavobacteriales</taxon>
        <taxon>Flavobacteriaceae</taxon>
        <taxon>Aquimarina</taxon>
    </lineage>
</organism>
<sequence length="212" mass="23637">MRVHLLTILCLISCGILMPIQSQRLARKPIVIIDPGHGGTDYGAVSGNSIKEKDIVLNIALKILRLNTLVFENSFEIYLTRHIDTLIALGDRTKLSKVLKPDVFISLHCNQADNAFAKGIEVYVFDNSIYKRSSTYIAYQIQAEAKEKLGFKTRGVKQASFQVLRETQSVCPAILLELGFLSAADEGGYLERSDKQDALALVVLESLIKYFE</sequence>
<dbReference type="InterPro" id="IPR002508">
    <property type="entry name" value="MurNAc-LAA_cat"/>
</dbReference>
<dbReference type="Pfam" id="PF01520">
    <property type="entry name" value="Amidase_3"/>
    <property type="match status" value="1"/>
</dbReference>